<proteinExistence type="predicted"/>
<evidence type="ECO:0000313" key="3">
    <source>
        <dbReference type="Proteomes" id="UP000000442"/>
    </source>
</evidence>
<dbReference type="EMBL" id="CP001087">
    <property type="protein sequence ID" value="ACN15210.1"/>
    <property type="molecule type" value="Genomic_DNA"/>
</dbReference>
<feature type="transmembrane region" description="Helical" evidence="1">
    <location>
        <begin position="7"/>
        <end position="32"/>
    </location>
</feature>
<feature type="transmembrane region" description="Helical" evidence="1">
    <location>
        <begin position="220"/>
        <end position="239"/>
    </location>
</feature>
<feature type="transmembrane region" description="Helical" evidence="1">
    <location>
        <begin position="117"/>
        <end position="137"/>
    </location>
</feature>
<feature type="transmembrane region" description="Helical" evidence="1">
    <location>
        <begin position="158"/>
        <end position="178"/>
    </location>
</feature>
<feature type="transmembrane region" description="Helical" evidence="1">
    <location>
        <begin position="245"/>
        <end position="264"/>
    </location>
</feature>
<keyword evidence="1" id="KW-1133">Transmembrane helix</keyword>
<evidence type="ECO:0000313" key="2">
    <source>
        <dbReference type="EMBL" id="ACN15210.1"/>
    </source>
</evidence>
<keyword evidence="1" id="KW-0472">Membrane</keyword>
<dbReference type="HOGENOM" id="CLU_049305_0_0_7"/>
<feature type="transmembrane region" description="Helical" evidence="1">
    <location>
        <begin position="52"/>
        <end position="72"/>
    </location>
</feature>
<dbReference type="Proteomes" id="UP000000442">
    <property type="component" value="Chromosome"/>
</dbReference>
<feature type="transmembrane region" description="Helical" evidence="1">
    <location>
        <begin position="285"/>
        <end position="305"/>
    </location>
</feature>
<organism evidence="2 3">
    <name type="scientific">Desulforapulum autotrophicum (strain ATCC 43914 / DSM 3382 / VKM B-1955 / HRM2)</name>
    <name type="common">Desulfobacterium autotrophicum</name>
    <dbReference type="NCBI Taxonomy" id="177437"/>
    <lineage>
        <taxon>Bacteria</taxon>
        <taxon>Pseudomonadati</taxon>
        <taxon>Thermodesulfobacteriota</taxon>
        <taxon>Desulfobacteria</taxon>
        <taxon>Desulfobacterales</taxon>
        <taxon>Desulfobacteraceae</taxon>
        <taxon>Desulforapulum</taxon>
    </lineage>
</organism>
<protein>
    <submittedName>
        <fullName evidence="2">Uncharacterized protein</fullName>
    </submittedName>
</protein>
<feature type="transmembrane region" description="Helical" evidence="1">
    <location>
        <begin position="362"/>
        <end position="387"/>
    </location>
</feature>
<name>C0QDE6_DESAH</name>
<evidence type="ECO:0000256" key="1">
    <source>
        <dbReference type="SAM" id="Phobius"/>
    </source>
</evidence>
<accession>C0QDE6</accession>
<feature type="transmembrane region" description="Helical" evidence="1">
    <location>
        <begin position="190"/>
        <end position="208"/>
    </location>
</feature>
<sequence>MEKYIGWIIVGTLAVYLLNIVMPVAWMIPALLAWLVPVLMWPTLGRGIRTQSLVLGALGIITQVFSALHGVFLGWTMVLTLNLPLLAMFVAVSFLSLTSSEIEKNSLPTGKRAAIKTAIGTHLLASVINMSVLFVFGDRIQQNGTLNRSQQIILARSFCSAAWWSPFFVATGVALTYAPGMSWQRTLLPGALMSLLAIGYSIIEVCYFSKDEFSGYPFKVNTLTMPVHLAALVICVHYFKPEMNILNIICILSPAGALIFMKCRPRVKTLHSFIDNKLKAVGSQFVLFLAAGIFAAGVKSVILVYPELFSLGNSTFTPVLFSIILGLVIIAGIMGVHPIVSISIISPLLLPLKMDPSQLGFLFLSSWAISTGSSPLSGVGLALVSRYQVSASGIVQSNWHYAVMMWASASLMNICFFVR</sequence>
<reference evidence="2 3" key="1">
    <citation type="journal article" date="2009" name="Environ. Microbiol.">
        <title>Genome sequence of Desulfobacterium autotrophicum HRM2, a marine sulfate reducer oxidizing organic carbon completely to carbon dioxide.</title>
        <authorList>
            <person name="Strittmatter A.W."/>
            <person name="Liesegang H."/>
            <person name="Rabus R."/>
            <person name="Decker I."/>
            <person name="Amann J."/>
            <person name="Andres S."/>
            <person name="Henne A."/>
            <person name="Fricke W.F."/>
            <person name="Martinez-Arias R."/>
            <person name="Bartels D."/>
            <person name="Goesmann A."/>
            <person name="Krause L."/>
            <person name="Puehler A."/>
            <person name="Klenk H.P."/>
            <person name="Richter M."/>
            <person name="Schuler M."/>
            <person name="Gloeckner F.O."/>
            <person name="Meyerdierks A."/>
            <person name="Gottschalk G."/>
            <person name="Amann R."/>
        </authorList>
    </citation>
    <scope>NUCLEOTIDE SEQUENCE [LARGE SCALE GENOMIC DNA]</scope>
    <source>
        <strain evidence="3">ATCC 43914 / DSM 3382 / HRM2</strain>
    </source>
</reference>
<dbReference type="RefSeq" id="WP_015903981.1">
    <property type="nucleotide sequence ID" value="NC_012108.1"/>
</dbReference>
<feature type="transmembrane region" description="Helical" evidence="1">
    <location>
        <begin position="399"/>
        <end position="418"/>
    </location>
</feature>
<dbReference type="TCDB" id="2.A.61.2.4">
    <property type="family name" value="the c4-dicarboxylate uptake c (dcuc) family"/>
</dbReference>
<feature type="transmembrane region" description="Helical" evidence="1">
    <location>
        <begin position="79"/>
        <end position="97"/>
    </location>
</feature>
<keyword evidence="1" id="KW-0812">Transmembrane</keyword>
<feature type="transmembrane region" description="Helical" evidence="1">
    <location>
        <begin position="317"/>
        <end position="350"/>
    </location>
</feature>
<dbReference type="KEGG" id="dat:HRM2_21120"/>
<dbReference type="OrthoDB" id="5411831at2"/>
<gene>
    <name evidence="2" type="ordered locus">HRM2_21120</name>
</gene>
<dbReference type="AlphaFoldDB" id="C0QDE6"/>
<dbReference type="eggNOG" id="ENOG502Z99N">
    <property type="taxonomic scope" value="Bacteria"/>
</dbReference>
<keyword evidence="3" id="KW-1185">Reference proteome</keyword>
<dbReference type="STRING" id="177437.HRM2_21120"/>